<evidence type="ECO:0000313" key="3">
    <source>
        <dbReference type="Proteomes" id="UP000253647"/>
    </source>
</evidence>
<dbReference type="AlphaFoldDB" id="A0A368XGR4"/>
<accession>A0A368XGR4</accession>
<feature type="chain" id="PRO_5016760233" description="DUF4382 domain-containing protein" evidence="1">
    <location>
        <begin position="21"/>
        <end position="673"/>
    </location>
</feature>
<gene>
    <name evidence="2" type="ORF">DET61_109103</name>
</gene>
<evidence type="ECO:0008006" key="4">
    <source>
        <dbReference type="Google" id="ProtNLM"/>
    </source>
</evidence>
<reference evidence="2 3" key="1">
    <citation type="submission" date="2018-07" db="EMBL/GenBank/DDBJ databases">
        <title>Freshwater and sediment microbial communities from various areas in North America, analyzing microbe dynamics in response to fracking.</title>
        <authorList>
            <person name="Lamendella R."/>
        </authorList>
    </citation>
    <scope>NUCLEOTIDE SEQUENCE [LARGE SCALE GENOMIC DNA]</scope>
    <source>
        <strain evidence="2 3">105B</strain>
    </source>
</reference>
<dbReference type="PROSITE" id="PS51257">
    <property type="entry name" value="PROKAR_LIPOPROTEIN"/>
    <property type="match status" value="1"/>
</dbReference>
<keyword evidence="1" id="KW-0732">Signal</keyword>
<dbReference type="EMBL" id="QPJI01000009">
    <property type="protein sequence ID" value="RCW67192.1"/>
    <property type="molecule type" value="Genomic_DNA"/>
</dbReference>
<organism evidence="2 3">
    <name type="scientific">Marinobacter nauticus</name>
    <name type="common">Marinobacter hydrocarbonoclasticus</name>
    <name type="synonym">Marinobacter aquaeolei</name>
    <dbReference type="NCBI Taxonomy" id="2743"/>
    <lineage>
        <taxon>Bacteria</taxon>
        <taxon>Pseudomonadati</taxon>
        <taxon>Pseudomonadota</taxon>
        <taxon>Gammaproteobacteria</taxon>
        <taxon>Pseudomonadales</taxon>
        <taxon>Marinobacteraceae</taxon>
        <taxon>Marinobacter</taxon>
    </lineage>
</organism>
<dbReference type="RefSeq" id="WP_014420378.1">
    <property type="nucleotide sequence ID" value="NZ_CALIOX010000008.1"/>
</dbReference>
<dbReference type="Proteomes" id="UP000253647">
    <property type="component" value="Unassembled WGS sequence"/>
</dbReference>
<dbReference type="GeneID" id="31819952"/>
<proteinExistence type="predicted"/>
<comment type="caution">
    <text evidence="2">The sequence shown here is derived from an EMBL/GenBank/DDBJ whole genome shotgun (WGS) entry which is preliminary data.</text>
</comment>
<protein>
    <recommendedName>
        <fullName evidence="4">DUF4382 domain-containing protein</fullName>
    </recommendedName>
</protein>
<feature type="signal peptide" evidence="1">
    <location>
        <begin position="1"/>
        <end position="20"/>
    </location>
</feature>
<sequence>MNCFKKLALATAVSSVVGIAGCGGSSGGSSSDSNTASGETISGTATAPAGTVAHWQEPGLMEVAVNFLVSPAAAAITGLQPVQGANVELIRVDDDGNQIGNVLATTSTSISGDYTLTLPEGVNLAGNLVVRITGQNNQQLRAQVVEKDVDISPVSEFVLRKFIETGANLDQLVVTDVVKLSGKVEEYDLTKISGQNLDAMFTSLENEVGTFIENDVVAISAQGAATASIAGSYINTAFAFALHDTDGNGYGTYAHDTWIDRFTFTAGDTGTVNVDFTASDSAYANLHGTALDQAMVYYEVDSEQLSESFEGSYTTAGVLSVEGEFEEDLDTDSGFGWRWPGQSYIFQQVSGQGMFIGLNHEAGVRYELTDTDNDGQYDALDPNARSGDEVARTLEVFIRQPDNLTSAEVQGDYGRIYLSAYLENGYLELVTENNVVAFSGDFEATAQAGTSHELVVNANGAAIYGSNNFAAEAAVTLPISANGSIDFGGGAVGQVNETGDYIDFTETDGCNSQAQQCLQGEFASFEKTMLVKLPTQTLDLSGKKYRLMFMAMHLQGGGSNTINLSASQFNTYLTASSNTAGTVTGTFSELEMPAGLGSDLTSMADVVNAEAFTMSLAANGATTITVGDPNSDHTVLEGFFNSDGSLGVFTTGYVEAGGDRDELGLAVLIDVSQ</sequence>
<evidence type="ECO:0000256" key="1">
    <source>
        <dbReference type="SAM" id="SignalP"/>
    </source>
</evidence>
<evidence type="ECO:0000313" key="2">
    <source>
        <dbReference type="EMBL" id="RCW67192.1"/>
    </source>
</evidence>
<name>A0A368XGR4_MARNT</name>